<gene>
    <name evidence="2" type="ORF">GJV77_01125</name>
</gene>
<comment type="caution">
    <text evidence="2">The sequence shown here is derived from an EMBL/GenBank/DDBJ whole genome shotgun (WGS) entry which is preliminary data.</text>
</comment>
<keyword evidence="3" id="KW-1185">Reference proteome</keyword>
<evidence type="ECO:0000313" key="3">
    <source>
        <dbReference type="Proteomes" id="UP000488936"/>
    </source>
</evidence>
<dbReference type="RefSeq" id="WP_155034522.1">
    <property type="nucleotide sequence ID" value="NZ_JAYMMG010000001.1"/>
</dbReference>
<feature type="transmembrane region" description="Helical" evidence="1">
    <location>
        <begin position="12"/>
        <end position="43"/>
    </location>
</feature>
<keyword evidence="1" id="KW-1133">Transmembrane helix</keyword>
<keyword evidence="1" id="KW-0812">Transmembrane</keyword>
<accession>A0A7K1GID5</accession>
<sequence>MKVLKFSFLFYAIFLCVGIILQSYVAFVFSIVVLVISLCFLWITSWKAYKVRAVRLNAILYGGSISLIFFCLGHLSMSFQVFKKSLIDLSHTNESSLVFVIEQNLPSSTVNNNRYIARIINVDDQIINKPLLVNYFNKNGEELAVARTYYSKSTPRVLNSSKIKEVLIIKGICM</sequence>
<name>A0A7K1GID5_9FLAO</name>
<feature type="transmembrane region" description="Helical" evidence="1">
    <location>
        <begin position="58"/>
        <end position="77"/>
    </location>
</feature>
<protein>
    <recommendedName>
        <fullName evidence="4">DUF4131 domain-containing protein</fullName>
    </recommendedName>
</protein>
<evidence type="ECO:0008006" key="4">
    <source>
        <dbReference type="Google" id="ProtNLM"/>
    </source>
</evidence>
<evidence type="ECO:0000313" key="2">
    <source>
        <dbReference type="EMBL" id="MTH28530.1"/>
    </source>
</evidence>
<evidence type="ECO:0000256" key="1">
    <source>
        <dbReference type="SAM" id="Phobius"/>
    </source>
</evidence>
<organism evidence="2 3">
    <name type="scientific">Myroides pelagicus</name>
    <dbReference type="NCBI Taxonomy" id="270914"/>
    <lineage>
        <taxon>Bacteria</taxon>
        <taxon>Pseudomonadati</taxon>
        <taxon>Bacteroidota</taxon>
        <taxon>Flavobacteriia</taxon>
        <taxon>Flavobacteriales</taxon>
        <taxon>Flavobacteriaceae</taxon>
        <taxon>Myroides</taxon>
    </lineage>
</organism>
<dbReference type="AlphaFoldDB" id="A0A7K1GID5"/>
<dbReference type="EMBL" id="WMJY01000002">
    <property type="protein sequence ID" value="MTH28530.1"/>
    <property type="molecule type" value="Genomic_DNA"/>
</dbReference>
<reference evidence="2 3" key="1">
    <citation type="journal article" date="2006" name="Int. J. Syst. Evol. Microbiol.">
        <title>Myroides pelagicus sp. nov., isolated from seawater in Thailand.</title>
        <authorList>
            <person name="Yoon J."/>
            <person name="Maneerat S."/>
            <person name="Kawai F."/>
            <person name="Yokota A."/>
        </authorList>
    </citation>
    <scope>NUCLEOTIDE SEQUENCE [LARGE SCALE GENOMIC DNA]</scope>
    <source>
        <strain evidence="2 3">SM1T</strain>
    </source>
</reference>
<dbReference type="Proteomes" id="UP000488936">
    <property type="component" value="Unassembled WGS sequence"/>
</dbReference>
<keyword evidence="1" id="KW-0472">Membrane</keyword>
<proteinExistence type="predicted"/>